<dbReference type="AlphaFoldDB" id="A0A2S7RQE2"/>
<evidence type="ECO:0000313" key="3">
    <source>
        <dbReference type="Proteomes" id="UP000237934"/>
    </source>
</evidence>
<dbReference type="Pfam" id="PF01610">
    <property type="entry name" value="DDE_Tnp_ISL3"/>
    <property type="match status" value="1"/>
</dbReference>
<dbReference type="PANTHER" id="PTHR33498:SF1">
    <property type="entry name" value="TRANSPOSASE FOR INSERTION SEQUENCE ELEMENT IS1557"/>
    <property type="match status" value="1"/>
</dbReference>
<organism evidence="2 3">
    <name type="scientific">Enterococcus mundtii</name>
    <dbReference type="NCBI Taxonomy" id="53346"/>
    <lineage>
        <taxon>Bacteria</taxon>
        <taxon>Bacillati</taxon>
        <taxon>Bacillota</taxon>
        <taxon>Bacilli</taxon>
        <taxon>Lactobacillales</taxon>
        <taxon>Enterococcaceae</taxon>
        <taxon>Enterococcus</taxon>
    </lineage>
</organism>
<evidence type="ECO:0000313" key="2">
    <source>
        <dbReference type="EMBL" id="PQF21806.1"/>
    </source>
</evidence>
<feature type="domain" description="Transposase IS204/IS1001/IS1096/IS1165 DDE" evidence="1">
    <location>
        <begin position="36"/>
        <end position="106"/>
    </location>
</feature>
<evidence type="ECO:0000259" key="1">
    <source>
        <dbReference type="Pfam" id="PF01610"/>
    </source>
</evidence>
<sequence>MIRSMTEKAIVDELPNYDFTLKLTYDTHLYHYNQKDTNYFFEVVNYLETQLPEWFRKKITFFNKYRKGIKNAFQTPYSNGTLEGTNYKIKVIKRVVYCYRNFLYFRDCIYLIQILVFQDQSNTKKKQSKLLPPSIVSR</sequence>
<name>A0A2S7RQE2_ENTMU</name>
<dbReference type="InterPro" id="IPR047951">
    <property type="entry name" value="Transpos_ISL3"/>
</dbReference>
<protein>
    <recommendedName>
        <fullName evidence="1">Transposase IS204/IS1001/IS1096/IS1165 DDE domain-containing protein</fullName>
    </recommendedName>
</protein>
<accession>A0A2S7RQE2</accession>
<proteinExistence type="predicted"/>
<dbReference type="Proteomes" id="UP000237934">
    <property type="component" value="Unassembled WGS sequence"/>
</dbReference>
<dbReference type="EMBL" id="PUAP01000040">
    <property type="protein sequence ID" value="PQF21806.1"/>
    <property type="molecule type" value="Genomic_DNA"/>
</dbReference>
<dbReference type="PANTHER" id="PTHR33498">
    <property type="entry name" value="TRANSPOSASE FOR INSERTION SEQUENCE ELEMENT IS1557"/>
    <property type="match status" value="1"/>
</dbReference>
<dbReference type="InterPro" id="IPR002560">
    <property type="entry name" value="Transposase_DDE"/>
</dbReference>
<gene>
    <name evidence="2" type="ORF">CUS89_12730</name>
</gene>
<reference evidence="2 3" key="1">
    <citation type="journal article" date="2018" name="Pathog. Dis.">
        <title>Whole-genome sequencing based characterization of antimicrobial resistance in Enterococcus.</title>
        <authorList>
            <person name="Tyson G."/>
        </authorList>
    </citation>
    <scope>NUCLEOTIDE SEQUENCE [LARGE SCALE GENOMIC DNA]</scope>
    <source>
        <strain evidence="2 3">CVM N55263</strain>
    </source>
</reference>
<comment type="caution">
    <text evidence="2">The sequence shown here is derived from an EMBL/GenBank/DDBJ whole genome shotgun (WGS) entry which is preliminary data.</text>
</comment>